<dbReference type="PIRSF" id="PIRSF035875">
    <property type="entry name" value="RNase_BN"/>
    <property type="match status" value="1"/>
</dbReference>
<evidence type="ECO:0000256" key="4">
    <source>
        <dbReference type="ARBA" id="ARBA00022989"/>
    </source>
</evidence>
<dbReference type="RefSeq" id="WP_000768435.1">
    <property type="nucleotide sequence ID" value="NZ_CAXOLC010000001.1"/>
</dbReference>
<name>A0A0G9JCS5_STRAG</name>
<keyword evidence="4" id="KW-1133">Transmembrane helix</keyword>
<evidence type="ECO:0000256" key="3">
    <source>
        <dbReference type="ARBA" id="ARBA00022692"/>
    </source>
</evidence>
<evidence type="ECO:0000256" key="2">
    <source>
        <dbReference type="ARBA" id="ARBA00022475"/>
    </source>
</evidence>
<evidence type="ECO:0000313" key="6">
    <source>
        <dbReference type="EMBL" id="RDY81512.1"/>
    </source>
</evidence>
<sequence>MKLKKFFEDLLAKLEYRPIQVFMRHFQSAEMDLSAIAVAYYLLVTAFPLLVIAANIFPYFHINVSDLLSFMQKNLPKNIYEPASRLAVDAFSKPSTGILGFASLTAFWTMSKSLTSLQKAINKAYGVDQHRDFVISRLVGVGTGLIILFLLTFVLIFSTFSKPVLQIIVNMYDLGDTLTAWLLNLAQPVTFLTIFLGIGILYFILPNARIRKVRYVIPGTLFSTFVIGFFSNLISQYVLNRVEKMVDIKTFGSVVIFILMLWFIFLAHIMILGAILNASVQEIATGKIESRRGDIMSLIQKSKEEK</sequence>
<dbReference type="AlphaFoldDB" id="A0A0G9JCS5"/>
<dbReference type="PANTHER" id="PTHR30213">
    <property type="entry name" value="INNER MEMBRANE PROTEIN YHJD"/>
    <property type="match status" value="1"/>
</dbReference>
<evidence type="ECO:0000256" key="1">
    <source>
        <dbReference type="ARBA" id="ARBA00004651"/>
    </source>
</evidence>
<dbReference type="EMBL" id="QHGZ01000154">
    <property type="protein sequence ID" value="RDY81512.1"/>
    <property type="molecule type" value="Genomic_DNA"/>
</dbReference>
<dbReference type="Proteomes" id="UP000256718">
    <property type="component" value="Unassembled WGS sequence"/>
</dbReference>
<keyword evidence="3" id="KW-0812">Transmembrane</keyword>
<dbReference type="InterPro" id="IPR017039">
    <property type="entry name" value="Virul_fac_BrkB"/>
</dbReference>
<dbReference type="Pfam" id="PF03631">
    <property type="entry name" value="Virul_fac_BrkB"/>
    <property type="match status" value="1"/>
</dbReference>
<accession>A0A0G9JCS5</accession>
<keyword evidence="5" id="KW-0472">Membrane</keyword>
<dbReference type="GO" id="GO:0005886">
    <property type="term" value="C:plasma membrane"/>
    <property type="evidence" value="ECO:0007669"/>
    <property type="project" value="UniProtKB-SubCell"/>
</dbReference>
<protein>
    <submittedName>
        <fullName evidence="6">YihY/virulence factor BrkB family protein</fullName>
    </submittedName>
</protein>
<organism evidence="6 7">
    <name type="scientific">Streptococcus agalactiae</name>
    <dbReference type="NCBI Taxonomy" id="1311"/>
    <lineage>
        <taxon>Bacteria</taxon>
        <taxon>Bacillati</taxon>
        <taxon>Bacillota</taxon>
        <taxon>Bacilli</taxon>
        <taxon>Lactobacillales</taxon>
        <taxon>Streptococcaceae</taxon>
        <taxon>Streptococcus</taxon>
    </lineage>
</organism>
<comment type="subcellular location">
    <subcellularLocation>
        <location evidence="1">Cell membrane</location>
        <topology evidence="1">Multi-pass membrane protein</topology>
    </subcellularLocation>
</comment>
<comment type="caution">
    <text evidence="6">The sequence shown here is derived from an EMBL/GenBank/DDBJ whole genome shotgun (WGS) entry which is preliminary data.</text>
</comment>
<reference evidence="6 7" key="1">
    <citation type="journal article" date="2018" name="Emerg. Microbes Infect.">
        <title>Phenotypic and molecular analysis of nontypeable Group B streptococci: identification of cps2a and hybrid cps2a/cps5 Group B streptococcal capsule gene clusters.</title>
        <authorList>
            <person name="Alhhazmi A."/>
            <person name="Tyrrell G.J."/>
        </authorList>
    </citation>
    <scope>NUCLEOTIDE SEQUENCE [LARGE SCALE GENOMIC DNA]</scope>
    <source>
        <strain evidence="6 7">PLGBS17</strain>
    </source>
</reference>
<proteinExistence type="predicted"/>
<dbReference type="PANTHER" id="PTHR30213:SF0">
    <property type="entry name" value="UPF0761 MEMBRANE PROTEIN YIHY"/>
    <property type="match status" value="1"/>
</dbReference>
<gene>
    <name evidence="6" type="ORF">C4618_06490</name>
</gene>
<evidence type="ECO:0000256" key="5">
    <source>
        <dbReference type="ARBA" id="ARBA00023136"/>
    </source>
</evidence>
<evidence type="ECO:0000313" key="7">
    <source>
        <dbReference type="Proteomes" id="UP000256718"/>
    </source>
</evidence>
<keyword evidence="2" id="KW-1003">Cell membrane</keyword>